<dbReference type="PANTHER" id="PTHR15561">
    <property type="entry name" value="CALCITONIN GENE-RELATED PEPTIDE-RECEPTOR COMPONENT PROTEIN"/>
    <property type="match status" value="1"/>
</dbReference>
<evidence type="ECO:0000256" key="4">
    <source>
        <dbReference type="ARBA" id="ARBA00022478"/>
    </source>
</evidence>
<evidence type="ECO:0000256" key="1">
    <source>
        <dbReference type="ARBA" id="ARBA00004123"/>
    </source>
</evidence>
<dbReference type="GO" id="GO:0006384">
    <property type="term" value="P:transcription initiation at RNA polymerase III promoter"/>
    <property type="evidence" value="ECO:0007669"/>
    <property type="project" value="InterPro"/>
</dbReference>
<dbReference type="Proteomes" id="UP000199752">
    <property type="component" value="Chromosome 7"/>
</dbReference>
<dbReference type="Proteomes" id="UP001429100">
    <property type="component" value="Unassembled WGS sequence"/>
</dbReference>
<name>A0A0S4TJ45_CRYHO</name>
<keyword evidence="4" id="KW-0240">DNA-directed RNA polymerase</keyword>
<evidence type="ECO:0000256" key="3">
    <source>
        <dbReference type="ARBA" id="ARBA00016672"/>
    </source>
</evidence>
<dbReference type="SUPFAM" id="SSF47819">
    <property type="entry name" value="HRDC-like"/>
    <property type="match status" value="1"/>
</dbReference>
<dbReference type="OrthoDB" id="1746530at2759"/>
<accession>A0A0S4TJ45</accession>
<dbReference type="GO" id="GO:0005666">
    <property type="term" value="C:RNA polymerase III complex"/>
    <property type="evidence" value="ECO:0007669"/>
    <property type="project" value="InterPro"/>
</dbReference>
<evidence type="ECO:0000313" key="7">
    <source>
        <dbReference type="EMBL" id="CUV07408.1"/>
    </source>
</evidence>
<dbReference type="GO" id="GO:0000166">
    <property type="term" value="F:nucleotide binding"/>
    <property type="evidence" value="ECO:0007669"/>
    <property type="project" value="InterPro"/>
</dbReference>
<dbReference type="InterPro" id="IPR038324">
    <property type="entry name" value="Rpb4/RPC9_sf"/>
</dbReference>
<dbReference type="EMBL" id="LN877953">
    <property type="protein sequence ID" value="CUV07408.1"/>
    <property type="molecule type" value="Genomic_DNA"/>
</dbReference>
<keyword evidence="6" id="KW-0539">Nucleus</keyword>
<dbReference type="InterPro" id="IPR010997">
    <property type="entry name" value="HRDC-like_sf"/>
</dbReference>
<comment type="similarity">
    <text evidence="2">Belongs to the eukaryotic RPC9 RNA polymerase subunit family.</text>
</comment>
<evidence type="ECO:0000256" key="2">
    <source>
        <dbReference type="ARBA" id="ARBA00006898"/>
    </source>
</evidence>
<dbReference type="VEuPathDB" id="CryptoDB:CHUDEA7_4200"/>
<dbReference type="PANTHER" id="PTHR15561:SF0">
    <property type="entry name" value="DNA-DIRECTED RNA POLYMERASE III SUBUNIT RPC9"/>
    <property type="match status" value="1"/>
</dbReference>
<keyword evidence="5" id="KW-0804">Transcription</keyword>
<proteinExistence type="inferred from homology"/>
<organism evidence="7">
    <name type="scientific">Cryptosporidium hominis</name>
    <dbReference type="NCBI Taxonomy" id="237895"/>
    <lineage>
        <taxon>Eukaryota</taxon>
        <taxon>Sar</taxon>
        <taxon>Alveolata</taxon>
        <taxon>Apicomplexa</taxon>
        <taxon>Conoidasida</taxon>
        <taxon>Coccidia</taxon>
        <taxon>Eucoccidiorida</taxon>
        <taxon>Eimeriorina</taxon>
        <taxon>Cryptosporidiidae</taxon>
        <taxon>Cryptosporidium</taxon>
    </lineage>
</organism>
<evidence type="ECO:0000256" key="5">
    <source>
        <dbReference type="ARBA" id="ARBA00023163"/>
    </source>
</evidence>
<comment type="subcellular location">
    <subcellularLocation>
        <location evidence="1">Nucleus</location>
    </subcellularLocation>
</comment>
<dbReference type="Pfam" id="PF03874">
    <property type="entry name" value="RNA_pol_Rpb4"/>
    <property type="match status" value="1"/>
</dbReference>
<protein>
    <recommendedName>
        <fullName evidence="3">DNA-directed RNA polymerase III subunit RPC9</fullName>
    </recommendedName>
</protein>
<dbReference type="VEuPathDB" id="CryptoDB:GY17_00002301"/>
<gene>
    <name evidence="7" type="ORF">CHUDEA7_4200</name>
    <name evidence="8" type="ORF">GY17_00002301</name>
</gene>
<dbReference type="VEuPathDB" id="CryptoDB:Chro.70465"/>
<evidence type="ECO:0000313" key="8">
    <source>
        <dbReference type="EMBL" id="PPS95727.1"/>
    </source>
</evidence>
<evidence type="ECO:0000256" key="6">
    <source>
        <dbReference type="ARBA" id="ARBA00023242"/>
    </source>
</evidence>
<reference evidence="8 9" key="1">
    <citation type="submission" date="2014-11" db="EMBL/GenBank/DDBJ databases">
        <title>Comparative genomic analysis of Cryptosporidium hominis reveals occurrence of genetic recombination in virulent subtypes.</title>
        <authorList>
            <person name="Guo Y."/>
            <person name="Tang K."/>
            <person name="Frace M."/>
            <person name="Li N."/>
            <person name="Roellig D.M."/>
            <person name="Sammons S."/>
            <person name="Knipe K."/>
            <person name="Rowe L."/>
            <person name="Feng Y."/>
            <person name="Xiao L."/>
        </authorList>
    </citation>
    <scope>NUCLEOTIDE SEQUENCE [LARGE SCALE GENOMIC DNA]</scope>
    <source>
        <strain evidence="8">30976</strain>
    </source>
</reference>
<dbReference type="VEuPathDB" id="CryptoDB:ChTU502y2012_407g2065"/>
<reference evidence="8 9" key="3">
    <citation type="submission" date="2017-10" db="EMBL/GenBank/DDBJ databases">
        <title>Consistent, comparative and evidence-based genome annotation and re-annotation for the closely-related species, Cryptosporidium parvum, C. hominis and C. tyzzeri.</title>
        <authorList>
            <person name="Baptista R.P."/>
            <person name="Li Y."/>
            <person name="Sateriale A."/>
            <person name="Striepen B."/>
            <person name="Kissinger J.C."/>
        </authorList>
    </citation>
    <scope>NUCLEOTIDE SEQUENCE [LARGE SCALE GENOMIC DNA]</scope>
    <source>
        <strain evidence="8">30976</strain>
    </source>
</reference>
<keyword evidence="9" id="KW-1185">Reference proteome</keyword>
<dbReference type="EMBL" id="JTAI01000006">
    <property type="protein sequence ID" value="PPS95727.1"/>
    <property type="molecule type" value="Genomic_DNA"/>
</dbReference>
<reference evidence="7" key="2">
    <citation type="submission" date="2015-08" db="EMBL/GenBank/DDBJ databases">
        <authorList>
            <person name="Babu N.S."/>
            <person name="Beckwith C.J."/>
            <person name="Beseler K.G."/>
            <person name="Brison A."/>
            <person name="Carone J.V."/>
            <person name="Caskin T.P."/>
            <person name="Diamond M."/>
            <person name="Durham M.E."/>
            <person name="Foxe J.M."/>
            <person name="Go M."/>
            <person name="Henderson B.A."/>
            <person name="Jones I.B."/>
            <person name="McGettigan J.A."/>
            <person name="Micheletti S.J."/>
            <person name="Nasrallah M.E."/>
            <person name="Ortiz D."/>
            <person name="Piller C.R."/>
            <person name="Privatt S.R."/>
            <person name="Schneider S.L."/>
            <person name="Sharp S."/>
            <person name="Smith T.C."/>
            <person name="Stanton J.D."/>
            <person name="Ullery H.E."/>
            <person name="Wilson R.J."/>
            <person name="Serrano M.G."/>
            <person name="Buck G."/>
            <person name="Lee V."/>
            <person name="Wang Y."/>
            <person name="Carvalho R."/>
            <person name="Voegtly L."/>
            <person name="Shi R."/>
            <person name="Duckworth R."/>
            <person name="Johnson A."/>
            <person name="Loviza R."/>
            <person name="Walstead R."/>
            <person name="Shah Z."/>
            <person name="Kiflezghi M."/>
            <person name="Wade K."/>
            <person name="Ball S.L."/>
            <person name="Bradley K.W."/>
            <person name="Asai D.J."/>
            <person name="Bowman C.A."/>
            <person name="Russell D.A."/>
            <person name="Pope W.H."/>
            <person name="Jacobs-Sera D."/>
            <person name="Hendrix R.W."/>
            <person name="Hatfull G.F."/>
        </authorList>
    </citation>
    <scope>NUCLEOTIDE SEQUENCE [LARGE SCALE GENOMIC DNA]</scope>
</reference>
<evidence type="ECO:0000313" key="9">
    <source>
        <dbReference type="Proteomes" id="UP001429100"/>
    </source>
</evidence>
<sequence length="134" mass="15876">MKPKLSTWVPLSSSEVYEAISKTDYDEIDKEFETPSLVFFKKSLKWYLESFHSVHLIPQKEFFSLAEALYSKYDLSQQEVMQIIDIRPKKQVELHCIIPDCEKRFSEEDIFQILKLVGEIPINQEEKKCPEEKL</sequence>
<dbReference type="InterPro" id="IPR038846">
    <property type="entry name" value="RPC9"/>
</dbReference>
<dbReference type="Gene3D" id="1.20.1250.40">
    <property type="match status" value="1"/>
</dbReference>
<dbReference type="InterPro" id="IPR005574">
    <property type="entry name" value="Rpb4/RPC9"/>
</dbReference>
<dbReference type="AlphaFoldDB" id="A0A0S4TJ45"/>